<evidence type="ECO:0000259" key="12">
    <source>
        <dbReference type="PROSITE" id="PS51017"/>
    </source>
</evidence>
<evidence type="ECO:0000256" key="1">
    <source>
        <dbReference type="ARBA" id="ARBA00004123"/>
    </source>
</evidence>
<keyword evidence="14" id="KW-1185">Reference proteome</keyword>
<comment type="subcellular location">
    <subcellularLocation>
        <location evidence="1 9">Nucleus</location>
    </subcellularLocation>
</comment>
<feature type="region of interest" description="Disordered" evidence="10">
    <location>
        <begin position="475"/>
        <end position="498"/>
    </location>
</feature>
<sequence length="498" mass="55146">MVSPKPESSQTVPCDFCNEQIAVLYCRADSAKLCLFCDQHVHSANLLSRKHLRSQICDNCGTEPVSARCATDNLVLCQECDWDAHGSCSVSAAHDRTPVEGFSGCPSALELASAWGFDLDEKKPSDQSWNRCHQDLMMPTVESWVYKSSLQEMMVPYETFGYGEIVKKPSHGTGKSKQVIFKQLVELLKRDIMGGGGGGENLVPNAEANGNVLARQELIQPQQQTQTQTPFTSLLMMQTQGNDRIGDRGDVLWNGNPNGQTPQIWDFNLGRLRGQEECSQLEEVGYGGSDARFMIKNFSELMKETSLTNAKLLEEGDMCHINYPPSQDDMASINVMFLHANFPVLAPYLFLDSFSYPSAILLITQIDADPSLVLHLNNSSNRAASQGPATSESNNLPIARPSSGSAFFKPKGSSGSTDVHFMEQSFLVMGDQAIPAAPTKAELELLAQNRGNAMQRYKEKKKTRRYDKHIRYESRKARADTRKRVKGRFVKATEGPLG</sequence>
<dbReference type="InterPro" id="IPR000315">
    <property type="entry name" value="Znf_B-box"/>
</dbReference>
<reference evidence="14" key="1">
    <citation type="submission" date="2013-09" db="EMBL/GenBank/DDBJ databases">
        <title>Corchorus olitorius genome sequencing.</title>
        <authorList>
            <person name="Alam M."/>
            <person name="Haque M.S."/>
            <person name="Islam M.S."/>
            <person name="Emdad E.M."/>
            <person name="Islam M.M."/>
            <person name="Ahmed B."/>
            <person name="Halim A."/>
            <person name="Hossen Q.M.M."/>
            <person name="Hossain M.Z."/>
            <person name="Ahmed R."/>
            <person name="Khan M.M."/>
            <person name="Islam R."/>
            <person name="Rashid M.M."/>
            <person name="Khan S.A."/>
            <person name="Rahman M.S."/>
            <person name="Alam M."/>
            <person name="Yahiya A.S."/>
            <person name="Khan M.S."/>
            <person name="Azam M.S."/>
            <person name="Haque T."/>
            <person name="Lashkar M.Z.H."/>
            <person name="Akhand A.I."/>
            <person name="Morshed G."/>
            <person name="Roy S."/>
            <person name="Uddin K.S."/>
            <person name="Rabeya T."/>
            <person name="Hossain A.S."/>
            <person name="Chowdhury A."/>
            <person name="Snigdha A.R."/>
            <person name="Mortoza M.S."/>
            <person name="Matin S.A."/>
            <person name="Hoque S.M.E."/>
            <person name="Islam M.K."/>
            <person name="Roy D.K."/>
            <person name="Haider R."/>
            <person name="Moosa M.M."/>
            <person name="Elias S.M."/>
            <person name="Hasan A.M."/>
            <person name="Jahan S."/>
            <person name="Shafiuddin M."/>
            <person name="Mahmood N."/>
            <person name="Shommy N.S."/>
        </authorList>
    </citation>
    <scope>NUCLEOTIDE SEQUENCE [LARGE SCALE GENOMIC DNA]</scope>
    <source>
        <strain evidence="14">cv. O-4</strain>
    </source>
</reference>
<evidence type="ECO:0000313" key="13">
    <source>
        <dbReference type="EMBL" id="OMO99601.1"/>
    </source>
</evidence>
<evidence type="ECO:0000256" key="10">
    <source>
        <dbReference type="SAM" id="MobiDB-lite"/>
    </source>
</evidence>
<evidence type="ECO:0000256" key="8">
    <source>
        <dbReference type="PROSITE-ProRule" id="PRU00024"/>
    </source>
</evidence>
<evidence type="ECO:0000256" key="4">
    <source>
        <dbReference type="ARBA" id="ARBA00022737"/>
    </source>
</evidence>
<dbReference type="GO" id="GO:0008270">
    <property type="term" value="F:zinc ion binding"/>
    <property type="evidence" value="ECO:0007669"/>
    <property type="project" value="UniProtKB-KW"/>
</dbReference>
<dbReference type="OrthoDB" id="153872at2759"/>
<evidence type="ECO:0000256" key="5">
    <source>
        <dbReference type="ARBA" id="ARBA00022771"/>
    </source>
</evidence>
<keyword evidence="6" id="KW-0862">Zinc</keyword>
<proteinExistence type="inferred from homology"/>
<dbReference type="PANTHER" id="PTHR31717">
    <property type="entry name" value="ZINC FINGER PROTEIN CONSTANS-LIKE 10"/>
    <property type="match status" value="1"/>
</dbReference>
<organism evidence="13 14">
    <name type="scientific">Corchorus olitorius</name>
    <dbReference type="NCBI Taxonomy" id="93759"/>
    <lineage>
        <taxon>Eukaryota</taxon>
        <taxon>Viridiplantae</taxon>
        <taxon>Streptophyta</taxon>
        <taxon>Embryophyta</taxon>
        <taxon>Tracheophyta</taxon>
        <taxon>Spermatophyta</taxon>
        <taxon>Magnoliopsida</taxon>
        <taxon>eudicotyledons</taxon>
        <taxon>Gunneridae</taxon>
        <taxon>Pentapetalae</taxon>
        <taxon>rosids</taxon>
        <taxon>malvids</taxon>
        <taxon>Malvales</taxon>
        <taxon>Malvaceae</taxon>
        <taxon>Grewioideae</taxon>
        <taxon>Apeibeae</taxon>
        <taxon>Corchorus</taxon>
    </lineage>
</organism>
<dbReference type="PANTHER" id="PTHR31717:SF45">
    <property type="entry name" value="ZINC FINGER PROTEIN CONSTANS-LIKE 14-RELATED"/>
    <property type="match status" value="1"/>
</dbReference>
<dbReference type="CDD" id="cd19821">
    <property type="entry name" value="Bbox1_BBX-like"/>
    <property type="match status" value="1"/>
</dbReference>
<feature type="domain" description="CCT" evidence="12">
    <location>
        <begin position="450"/>
        <end position="492"/>
    </location>
</feature>
<evidence type="ECO:0000256" key="6">
    <source>
        <dbReference type="ARBA" id="ARBA00022833"/>
    </source>
</evidence>
<feature type="domain" description="B box-type" evidence="11">
    <location>
        <begin position="52"/>
        <end position="99"/>
    </location>
</feature>
<dbReference type="InterPro" id="IPR049808">
    <property type="entry name" value="CONSTANS-like_Bbox1"/>
</dbReference>
<dbReference type="PROSITE" id="PS51017">
    <property type="entry name" value="CCT"/>
    <property type="match status" value="1"/>
</dbReference>
<evidence type="ECO:0000256" key="3">
    <source>
        <dbReference type="ARBA" id="ARBA00022723"/>
    </source>
</evidence>
<dbReference type="Pfam" id="PF06203">
    <property type="entry name" value="CCT"/>
    <property type="match status" value="1"/>
</dbReference>
<keyword evidence="5 8" id="KW-0863">Zinc-finger</keyword>
<dbReference type="EMBL" id="AWUE01015098">
    <property type="protein sequence ID" value="OMO99601.1"/>
    <property type="molecule type" value="Genomic_DNA"/>
</dbReference>
<keyword evidence="7 9" id="KW-0539">Nucleus</keyword>
<dbReference type="Pfam" id="PF00643">
    <property type="entry name" value="zf-B_box"/>
    <property type="match status" value="1"/>
</dbReference>
<comment type="caution">
    <text evidence="13">The sequence shown here is derived from an EMBL/GenBank/DDBJ whole genome shotgun (WGS) entry which is preliminary data.</text>
</comment>
<dbReference type="SMART" id="SM00336">
    <property type="entry name" value="BBOX"/>
    <property type="match status" value="2"/>
</dbReference>
<dbReference type="GO" id="GO:0006355">
    <property type="term" value="P:regulation of DNA-templated transcription"/>
    <property type="evidence" value="ECO:0007669"/>
    <property type="project" value="UniProtKB-ARBA"/>
</dbReference>
<keyword evidence="3" id="KW-0479">Metal-binding</keyword>
<dbReference type="STRING" id="93759.A0A1R3JXS6"/>
<accession>A0A1R3JXS6</accession>
<dbReference type="AlphaFoldDB" id="A0A1R3JXS6"/>
<dbReference type="GO" id="GO:0005634">
    <property type="term" value="C:nucleus"/>
    <property type="evidence" value="ECO:0007669"/>
    <property type="project" value="UniProtKB-SubCell"/>
</dbReference>
<evidence type="ECO:0000256" key="9">
    <source>
        <dbReference type="PROSITE-ProRule" id="PRU00357"/>
    </source>
</evidence>
<name>A0A1R3JXS6_9ROSI</name>
<feature type="domain" description="B box-type" evidence="11">
    <location>
        <begin position="9"/>
        <end position="56"/>
    </location>
</feature>
<protein>
    <submittedName>
        <fullName evidence="13">Zinc finger, B-box</fullName>
    </submittedName>
</protein>
<dbReference type="Proteomes" id="UP000187203">
    <property type="component" value="Unassembled WGS sequence"/>
</dbReference>
<keyword evidence="4" id="KW-0677">Repeat</keyword>
<evidence type="ECO:0000313" key="14">
    <source>
        <dbReference type="Proteomes" id="UP000187203"/>
    </source>
</evidence>
<gene>
    <name evidence="13" type="ORF">COLO4_13201</name>
</gene>
<evidence type="ECO:0000256" key="2">
    <source>
        <dbReference type="ARBA" id="ARBA00010024"/>
    </source>
</evidence>
<dbReference type="InterPro" id="IPR010402">
    <property type="entry name" value="CCT_domain"/>
</dbReference>
<evidence type="ECO:0000259" key="11">
    <source>
        <dbReference type="PROSITE" id="PS50119"/>
    </source>
</evidence>
<evidence type="ECO:0000256" key="7">
    <source>
        <dbReference type="ARBA" id="ARBA00023242"/>
    </source>
</evidence>
<comment type="similarity">
    <text evidence="2">Belongs to the CONSTANS family.</text>
</comment>
<dbReference type="PROSITE" id="PS50119">
    <property type="entry name" value="ZF_BBOX"/>
    <property type="match status" value="2"/>
</dbReference>